<accession>A0A7J0DTA7</accession>
<organism evidence="2 3">
    <name type="scientific">Actinidia rufa</name>
    <dbReference type="NCBI Taxonomy" id="165716"/>
    <lineage>
        <taxon>Eukaryota</taxon>
        <taxon>Viridiplantae</taxon>
        <taxon>Streptophyta</taxon>
        <taxon>Embryophyta</taxon>
        <taxon>Tracheophyta</taxon>
        <taxon>Spermatophyta</taxon>
        <taxon>Magnoliopsida</taxon>
        <taxon>eudicotyledons</taxon>
        <taxon>Gunneridae</taxon>
        <taxon>Pentapetalae</taxon>
        <taxon>asterids</taxon>
        <taxon>Ericales</taxon>
        <taxon>Actinidiaceae</taxon>
        <taxon>Actinidia</taxon>
    </lineage>
</organism>
<dbReference type="EMBL" id="BJWL01000384">
    <property type="protein sequence ID" value="GFS41770.1"/>
    <property type="molecule type" value="Genomic_DNA"/>
</dbReference>
<keyword evidence="3" id="KW-1185">Reference proteome</keyword>
<proteinExistence type="predicted"/>
<sequence length="432" mass="47371">MVASTPSSSAENPRASSSKAWRKFPPYHGQILSLYILSPYNCPSVRMSWVDARRGHTSSLWAVDFLPSVTIAISSSFLTGPWSPVIIVDSFKRSLISNDRSAESHECFLVADGQFVTSSERFIHSPLPVSGQWEFQADDLEHFSVPRQRGYIPFGFNARFGEGPRVVNLRSEIDLIEGTTTELRQLREDTEGESTGSCSSSSSDYSSSWGLSSSEEEEETGVEDGKKAAEPILVPSSNSDATNDLGLLEVPPTTEHIFKHSFDQGGSLNYNSEEEEVEMAPRARTLGKPRKEEKGNPLMGPLIKKGEGVVAVRLALLIFGLQYVANLAAEDLEEFGGKLIMMGAQAVLVQRNQAEQRVAELKKKQLAEFCPGIFQDRWLACLKELGVASDHPAWAALPPLIQLPNPPATYPLTILPGFNKEEYAMASSSSSL</sequence>
<dbReference type="Proteomes" id="UP000585474">
    <property type="component" value="Unassembled WGS sequence"/>
</dbReference>
<gene>
    <name evidence="2" type="ORF">Acr_00g0076360</name>
</gene>
<feature type="compositionally biased region" description="Low complexity" evidence="1">
    <location>
        <begin position="193"/>
        <end position="213"/>
    </location>
</feature>
<evidence type="ECO:0000313" key="3">
    <source>
        <dbReference type="Proteomes" id="UP000585474"/>
    </source>
</evidence>
<reference evidence="3" key="1">
    <citation type="submission" date="2019-07" db="EMBL/GenBank/DDBJ databases">
        <title>De Novo Assembly of kiwifruit Actinidia rufa.</title>
        <authorList>
            <person name="Sugita-Konishi S."/>
            <person name="Sato K."/>
            <person name="Mori E."/>
            <person name="Abe Y."/>
            <person name="Kisaki G."/>
            <person name="Hamano K."/>
            <person name="Suezawa K."/>
            <person name="Otani M."/>
            <person name="Fukuda T."/>
            <person name="Manabe T."/>
            <person name="Gomi K."/>
            <person name="Tabuchi M."/>
            <person name="Akimitsu K."/>
            <person name="Kataoka I."/>
        </authorList>
    </citation>
    <scope>NUCLEOTIDE SEQUENCE [LARGE SCALE GENOMIC DNA]</scope>
    <source>
        <strain evidence="3">cv. Fuchu</strain>
    </source>
</reference>
<comment type="caution">
    <text evidence="2">The sequence shown here is derived from an EMBL/GenBank/DDBJ whole genome shotgun (WGS) entry which is preliminary data.</text>
</comment>
<dbReference type="AlphaFoldDB" id="A0A7J0DTA7"/>
<evidence type="ECO:0000313" key="2">
    <source>
        <dbReference type="EMBL" id="GFS41770.1"/>
    </source>
</evidence>
<protein>
    <submittedName>
        <fullName evidence="2">Uncharacterized protein</fullName>
    </submittedName>
</protein>
<evidence type="ECO:0000256" key="1">
    <source>
        <dbReference type="SAM" id="MobiDB-lite"/>
    </source>
</evidence>
<name>A0A7J0DTA7_9ERIC</name>
<feature type="region of interest" description="Disordered" evidence="1">
    <location>
        <begin position="180"/>
        <end position="244"/>
    </location>
</feature>